<dbReference type="PROSITE" id="PS50030">
    <property type="entry name" value="UBA"/>
    <property type="match status" value="1"/>
</dbReference>
<feature type="compositionally biased region" description="Polar residues" evidence="1">
    <location>
        <begin position="911"/>
        <end position="921"/>
    </location>
</feature>
<evidence type="ECO:0000313" key="3">
    <source>
        <dbReference type="EMBL" id="KAH9364791.1"/>
    </source>
</evidence>
<dbReference type="FunFam" id="1.10.8.10:FF:000019">
    <property type="entry name" value="Putative e3 ubiquitin-protein ligase huwe1 isoform x2"/>
    <property type="match status" value="1"/>
</dbReference>
<dbReference type="PANTHER" id="PTHR48125:SF10">
    <property type="entry name" value="OS12G0136300 PROTEIN"/>
    <property type="match status" value="1"/>
</dbReference>
<gene>
    <name evidence="3" type="ORF">HPB48_011807</name>
</gene>
<evidence type="ECO:0000256" key="1">
    <source>
        <dbReference type="SAM" id="MobiDB-lite"/>
    </source>
</evidence>
<dbReference type="EMBL" id="JABSTR010000002">
    <property type="protein sequence ID" value="KAH9364791.1"/>
    <property type="molecule type" value="Genomic_DNA"/>
</dbReference>
<proteinExistence type="predicted"/>
<dbReference type="InterPro" id="IPR010314">
    <property type="entry name" value="E3_Ub_ligase_DUF913"/>
</dbReference>
<sequence>MGVPATREVLASLPNVFSALCLNARGLQAFVACRPFERLFKVLLSPDYLAAMRRRRSSDPMGDTASNLGNAMDELMRHQPSLRVDATAAIIKSEAAGGVPGSGSQASATPGGAGVGAGGRGSGLANDAGSSDEEEEEEDVDPAPTVPSTPKAADEGKAGASGAPGAASEARTPVPLVDYILNVMRFVDAILSNNSTDDHCREFVQQKGLVPLMSILGLPNLPVDFPVSPACQAVASVCKSILNLAHEAQVLQQGLSHLGAVLSSLEPLHRPLDPPGGSVLLEELLGALQASATTAAASAPATTEGGEGGAPAVGSPPTAAAAATTQQQSPLLHAMAATHAYIVMFVHVCRTGQVSLVPGGTGKAVGVFTSVAPINPLAQSEIRSISMSHWGSELGLSVLRGLSRLYTSLVWESTVLLALCNDSALPPGCPFGRQQLQRLQGTLQNLPEGAAVSAASLEDSPSPPLPSNGMEVDLVPVDSPCPSATSLEGGKGGKARSQAAVKQIKPLLTGASRLGRALAELFGLLVKLCVGSPMRQRRGQQVPPSPTAPSPSARAVASALTRLLANGLSWEPPLTSPMPKFRLTFYICSVGFTSPMLFDERKYPYHLMLQRFLSSGGQDAFFETFRWALTCGGQVPLAEGLESPELPEGTGEFLDAWLMLLEKMVNPRMVLESPHTLPSPGVPAFSPVLYLVHTQRRAFEAVMQLWDRRPLRVYGDRMSESMLAILCHLLRGEALVREKLAKEKEAAAAGAAGGGAAAATAAAAGGGGRQTALCCCRLGAQRGPGAPGGAPPHEEVNQDHLQQLMDMGFCRELATEALVHSASLEQATDYLLSHPAPLLPPPAAAAGAPQAARPPGTAPGGPARLGPGDVRGGPDDAGHRHVSGRERGCRRTGGHGGARDGCKTAAAKCHCSSTRGTSPQCLSPGCSGPRPQPCWQQQ</sequence>
<feature type="compositionally biased region" description="Acidic residues" evidence="1">
    <location>
        <begin position="130"/>
        <end position="141"/>
    </location>
</feature>
<dbReference type="PANTHER" id="PTHR48125">
    <property type="entry name" value="LP07818P1"/>
    <property type="match status" value="1"/>
</dbReference>
<dbReference type="Gene3D" id="1.10.8.10">
    <property type="entry name" value="DNA helicase RuvA subunit, C-terminal domain"/>
    <property type="match status" value="1"/>
</dbReference>
<organism evidence="3 4">
    <name type="scientific">Haemaphysalis longicornis</name>
    <name type="common">Bush tick</name>
    <dbReference type="NCBI Taxonomy" id="44386"/>
    <lineage>
        <taxon>Eukaryota</taxon>
        <taxon>Metazoa</taxon>
        <taxon>Ecdysozoa</taxon>
        <taxon>Arthropoda</taxon>
        <taxon>Chelicerata</taxon>
        <taxon>Arachnida</taxon>
        <taxon>Acari</taxon>
        <taxon>Parasitiformes</taxon>
        <taxon>Ixodida</taxon>
        <taxon>Ixodoidea</taxon>
        <taxon>Ixodidae</taxon>
        <taxon>Haemaphysalinae</taxon>
        <taxon>Haemaphysalis</taxon>
    </lineage>
</organism>
<dbReference type="Pfam" id="PF06025">
    <property type="entry name" value="DUF913"/>
    <property type="match status" value="1"/>
</dbReference>
<dbReference type="Proteomes" id="UP000821853">
    <property type="component" value="Chromosome 10"/>
</dbReference>
<feature type="region of interest" description="Disordered" evidence="1">
    <location>
        <begin position="96"/>
        <end position="169"/>
    </location>
</feature>
<accession>A0A9J6FPS5</accession>
<keyword evidence="4" id="KW-1185">Reference proteome</keyword>
<feature type="compositionally biased region" description="Low complexity" evidence="1">
    <location>
        <begin position="158"/>
        <end position="169"/>
    </location>
</feature>
<dbReference type="CDD" id="cd14288">
    <property type="entry name" value="UBA_HUWE1"/>
    <property type="match status" value="1"/>
</dbReference>
<dbReference type="OrthoDB" id="6514083at2759"/>
<dbReference type="AlphaFoldDB" id="A0A9J6FPS5"/>
<feature type="compositionally biased region" description="Low complexity" evidence="1">
    <location>
        <begin position="844"/>
        <end position="868"/>
    </location>
</feature>
<dbReference type="Pfam" id="PF00627">
    <property type="entry name" value="UBA"/>
    <property type="match status" value="1"/>
</dbReference>
<dbReference type="InterPro" id="IPR015940">
    <property type="entry name" value="UBA"/>
</dbReference>
<dbReference type="VEuPathDB" id="VectorBase:HLOH_059929"/>
<comment type="caution">
    <text evidence="3">The sequence shown here is derived from an EMBL/GenBank/DDBJ whole genome shotgun (WGS) entry which is preliminary data.</text>
</comment>
<evidence type="ECO:0000313" key="4">
    <source>
        <dbReference type="Proteomes" id="UP000821853"/>
    </source>
</evidence>
<feature type="domain" description="UBA" evidence="2">
    <location>
        <begin position="795"/>
        <end position="834"/>
    </location>
</feature>
<dbReference type="InterPro" id="IPR009060">
    <property type="entry name" value="UBA-like_sf"/>
</dbReference>
<feature type="region of interest" description="Disordered" evidence="1">
    <location>
        <begin position="296"/>
        <end position="325"/>
    </location>
</feature>
<dbReference type="SUPFAM" id="SSF46934">
    <property type="entry name" value="UBA-like"/>
    <property type="match status" value="1"/>
</dbReference>
<feature type="compositionally biased region" description="Gly residues" evidence="1">
    <location>
        <begin position="111"/>
        <end position="122"/>
    </location>
</feature>
<reference evidence="3 4" key="1">
    <citation type="journal article" date="2020" name="Cell">
        <title>Large-Scale Comparative Analyses of Tick Genomes Elucidate Their Genetic Diversity and Vector Capacities.</title>
        <authorList>
            <consortium name="Tick Genome and Microbiome Consortium (TIGMIC)"/>
            <person name="Jia N."/>
            <person name="Wang J."/>
            <person name="Shi W."/>
            <person name="Du L."/>
            <person name="Sun Y."/>
            <person name="Zhan W."/>
            <person name="Jiang J.F."/>
            <person name="Wang Q."/>
            <person name="Zhang B."/>
            <person name="Ji P."/>
            <person name="Bell-Sakyi L."/>
            <person name="Cui X.M."/>
            <person name="Yuan T.T."/>
            <person name="Jiang B.G."/>
            <person name="Yang W.F."/>
            <person name="Lam T.T."/>
            <person name="Chang Q.C."/>
            <person name="Ding S.J."/>
            <person name="Wang X.J."/>
            <person name="Zhu J.G."/>
            <person name="Ruan X.D."/>
            <person name="Zhao L."/>
            <person name="Wei J.T."/>
            <person name="Ye R.Z."/>
            <person name="Que T.C."/>
            <person name="Du C.H."/>
            <person name="Zhou Y.H."/>
            <person name="Cheng J.X."/>
            <person name="Dai P.F."/>
            <person name="Guo W.B."/>
            <person name="Han X.H."/>
            <person name="Huang E.J."/>
            <person name="Li L.F."/>
            <person name="Wei W."/>
            <person name="Gao Y.C."/>
            <person name="Liu J.Z."/>
            <person name="Shao H.Z."/>
            <person name="Wang X."/>
            <person name="Wang C.C."/>
            <person name="Yang T.C."/>
            <person name="Huo Q.B."/>
            <person name="Li W."/>
            <person name="Chen H.Y."/>
            <person name="Chen S.E."/>
            <person name="Zhou L.G."/>
            <person name="Ni X.B."/>
            <person name="Tian J.H."/>
            <person name="Sheng Y."/>
            <person name="Liu T."/>
            <person name="Pan Y.S."/>
            <person name="Xia L.Y."/>
            <person name="Li J."/>
            <person name="Zhao F."/>
            <person name="Cao W.C."/>
        </authorList>
    </citation>
    <scope>NUCLEOTIDE SEQUENCE [LARGE SCALE GENOMIC DNA]</scope>
    <source>
        <strain evidence="3">HaeL-2018</strain>
    </source>
</reference>
<feature type="compositionally biased region" description="Basic and acidic residues" evidence="1">
    <location>
        <begin position="872"/>
        <end position="889"/>
    </location>
</feature>
<name>A0A9J6FPS5_HAELO</name>
<feature type="region of interest" description="Disordered" evidence="1">
    <location>
        <begin position="841"/>
        <end position="938"/>
    </location>
</feature>
<evidence type="ECO:0000259" key="2">
    <source>
        <dbReference type="PROSITE" id="PS50030"/>
    </source>
</evidence>
<feature type="compositionally biased region" description="Low complexity" evidence="1">
    <location>
        <begin position="312"/>
        <end position="325"/>
    </location>
</feature>
<protein>
    <recommendedName>
        <fullName evidence="2">UBA domain-containing protein</fullName>
    </recommendedName>
</protein>
<dbReference type="InterPro" id="IPR041918">
    <property type="entry name" value="UBA_HUWE1"/>
</dbReference>